<comment type="function">
    <text evidence="4">A flexible structure which links the flagellar filament to the drive apparatus in the basal body.</text>
</comment>
<dbReference type="NCBIfam" id="TIGR03506">
    <property type="entry name" value="FlgEFG_subfam"/>
    <property type="match status" value="2"/>
</dbReference>
<keyword evidence="3 4" id="KW-0975">Bacterial flagellum</keyword>
<dbReference type="SUPFAM" id="SSF117143">
    <property type="entry name" value="Flagellar hook protein flgE"/>
    <property type="match status" value="1"/>
</dbReference>
<name>A0ABU8RG75_9ACTN</name>
<dbReference type="InterPro" id="IPR020013">
    <property type="entry name" value="Flagellar_FlgE/F/G"/>
</dbReference>
<evidence type="ECO:0000259" key="5">
    <source>
        <dbReference type="Pfam" id="PF00460"/>
    </source>
</evidence>
<evidence type="ECO:0000313" key="9">
    <source>
        <dbReference type="Proteomes" id="UP001387100"/>
    </source>
</evidence>
<dbReference type="PANTHER" id="PTHR30435:SF1">
    <property type="entry name" value="FLAGELLAR HOOK PROTEIN FLGE"/>
    <property type="match status" value="1"/>
</dbReference>
<dbReference type="Pfam" id="PF06429">
    <property type="entry name" value="Flg_bbr_C"/>
    <property type="match status" value="1"/>
</dbReference>
<feature type="domain" description="Flagellar basal body rod protein N-terminal" evidence="5">
    <location>
        <begin position="7"/>
        <end position="35"/>
    </location>
</feature>
<accession>A0ABU8RG75</accession>
<feature type="domain" description="Flagellar basal-body/hook protein C-terminal" evidence="6">
    <location>
        <begin position="245"/>
        <end position="289"/>
    </location>
</feature>
<keyword evidence="8" id="KW-0966">Cell projection</keyword>
<evidence type="ECO:0000259" key="6">
    <source>
        <dbReference type="Pfam" id="PF06429"/>
    </source>
</evidence>
<evidence type="ECO:0000259" key="7">
    <source>
        <dbReference type="Pfam" id="PF22692"/>
    </source>
</evidence>
<dbReference type="InterPro" id="IPR037925">
    <property type="entry name" value="FlgE/F/G-like"/>
</dbReference>
<keyword evidence="9" id="KW-1185">Reference proteome</keyword>
<keyword evidence="8" id="KW-0282">Flagellum</keyword>
<dbReference type="Proteomes" id="UP001387100">
    <property type="component" value="Unassembled WGS sequence"/>
</dbReference>
<dbReference type="InterPro" id="IPR010930">
    <property type="entry name" value="Flg_bb/hook_C_dom"/>
</dbReference>
<gene>
    <name evidence="8" type="ORF">WDZ17_01965</name>
</gene>
<comment type="caution">
    <text evidence="8">The sequence shown here is derived from an EMBL/GenBank/DDBJ whole genome shotgun (WGS) entry which is preliminary data.</text>
</comment>
<evidence type="ECO:0000256" key="1">
    <source>
        <dbReference type="ARBA" id="ARBA00004117"/>
    </source>
</evidence>
<keyword evidence="8" id="KW-0969">Cilium</keyword>
<feature type="domain" description="Flagellar hook protein FlgE/F/G-like D1" evidence="7">
    <location>
        <begin position="97"/>
        <end position="182"/>
    </location>
</feature>
<dbReference type="EMBL" id="JBBIAA010000001">
    <property type="protein sequence ID" value="MEJ5944064.1"/>
    <property type="molecule type" value="Genomic_DNA"/>
</dbReference>
<dbReference type="Pfam" id="PF00460">
    <property type="entry name" value="Flg_bb_rod"/>
    <property type="match status" value="1"/>
</dbReference>
<dbReference type="InterPro" id="IPR053967">
    <property type="entry name" value="LlgE_F_G-like_D1"/>
</dbReference>
<sequence length="291" mass="29570">MLRSLFTGISGLRAHQMMMDVTGNNIANVNTTGFKGSQVTFQDTFSQLLEGAAAPQNANQGGTNPSQVGLGVRVAGMSTNYGQGSTQVTGRNTDLSIGGEGFFVVNAGGEQMYTRAGSFNFDRDGTLVTPEGNPVQGWQAGPGGAIAGAGDAGAMGPISLAAATGPGESLTAYKIGSDGVITGVFKADGPNGAVTQRSVGQVAIATFTNNGGLEKAGASNYRESVNSGAVVIDVPGQGANGTLAAGALEMSNVDLAQEFTNLIIAQRGFQANSRVITTSDELLQELVNLKR</sequence>
<dbReference type="PANTHER" id="PTHR30435">
    <property type="entry name" value="FLAGELLAR PROTEIN"/>
    <property type="match status" value="1"/>
</dbReference>
<evidence type="ECO:0000256" key="2">
    <source>
        <dbReference type="ARBA" id="ARBA00009677"/>
    </source>
</evidence>
<comment type="similarity">
    <text evidence="2 4">Belongs to the flagella basal body rod proteins family.</text>
</comment>
<dbReference type="Pfam" id="PF22692">
    <property type="entry name" value="LlgE_F_G_D1"/>
    <property type="match status" value="1"/>
</dbReference>
<proteinExistence type="inferred from homology"/>
<evidence type="ECO:0000256" key="4">
    <source>
        <dbReference type="RuleBase" id="RU362116"/>
    </source>
</evidence>
<dbReference type="InterPro" id="IPR001444">
    <property type="entry name" value="Flag_bb_rod_N"/>
</dbReference>
<reference evidence="8 9" key="1">
    <citation type="journal article" date="2017" name="Int. J. Syst. Evol. Microbiol.">
        <title>Pseudokineococcus basanitobsidens sp. nov., isolated from volcanic rock.</title>
        <authorList>
            <person name="Lee D.W."/>
            <person name="Park M.Y."/>
            <person name="Kim J.J."/>
            <person name="Kim B.S."/>
        </authorList>
    </citation>
    <scope>NUCLEOTIDE SEQUENCE [LARGE SCALE GENOMIC DNA]</scope>
    <source>
        <strain evidence="8 9">DSM 103726</strain>
    </source>
</reference>
<organism evidence="8 9">
    <name type="scientific">Pseudokineococcus basanitobsidens</name>
    <dbReference type="NCBI Taxonomy" id="1926649"/>
    <lineage>
        <taxon>Bacteria</taxon>
        <taxon>Bacillati</taxon>
        <taxon>Actinomycetota</taxon>
        <taxon>Actinomycetes</taxon>
        <taxon>Kineosporiales</taxon>
        <taxon>Kineosporiaceae</taxon>
        <taxon>Pseudokineococcus</taxon>
    </lineage>
</organism>
<evidence type="ECO:0000256" key="3">
    <source>
        <dbReference type="ARBA" id="ARBA00023143"/>
    </source>
</evidence>
<comment type="subcellular location">
    <subcellularLocation>
        <location evidence="1 4">Bacterial flagellum basal body</location>
    </subcellularLocation>
</comment>
<protein>
    <recommendedName>
        <fullName evidence="4">Flagellar hook protein FlgE</fullName>
    </recommendedName>
</protein>
<evidence type="ECO:0000313" key="8">
    <source>
        <dbReference type="EMBL" id="MEJ5944064.1"/>
    </source>
</evidence>
<dbReference type="RefSeq" id="WP_339573454.1">
    <property type="nucleotide sequence ID" value="NZ_JBBIAA010000001.1"/>
</dbReference>